<reference evidence="2" key="1">
    <citation type="submission" date="2020-05" db="EMBL/GenBank/DDBJ databases">
        <authorList>
            <person name="Chiriac C."/>
            <person name="Salcher M."/>
            <person name="Ghai R."/>
            <person name="Kavagutti S V."/>
        </authorList>
    </citation>
    <scope>NUCLEOTIDE SEQUENCE</scope>
</reference>
<accession>A0A6J6EYQ1</accession>
<dbReference type="EMBL" id="CAEZTT010000094">
    <property type="protein sequence ID" value="CAB4579774.1"/>
    <property type="molecule type" value="Genomic_DNA"/>
</dbReference>
<gene>
    <name evidence="2" type="ORF">UFOPK1726_00829</name>
</gene>
<name>A0A6J6EYQ1_9ZZZZ</name>
<dbReference type="Pfam" id="PF12867">
    <property type="entry name" value="DinB_2"/>
    <property type="match status" value="1"/>
</dbReference>
<evidence type="ECO:0000313" key="2">
    <source>
        <dbReference type="EMBL" id="CAB4579774.1"/>
    </source>
</evidence>
<proteinExistence type="predicted"/>
<evidence type="ECO:0000259" key="1">
    <source>
        <dbReference type="Pfam" id="PF12867"/>
    </source>
</evidence>
<dbReference type="Gene3D" id="1.20.120.450">
    <property type="entry name" value="dinb family like domain"/>
    <property type="match status" value="1"/>
</dbReference>
<dbReference type="InterPro" id="IPR034660">
    <property type="entry name" value="DinB/YfiT-like"/>
</dbReference>
<dbReference type="AlphaFoldDB" id="A0A6J6EYQ1"/>
<protein>
    <submittedName>
        <fullName evidence="2">Unannotated protein</fullName>
    </submittedName>
</protein>
<dbReference type="SUPFAM" id="SSF109854">
    <property type="entry name" value="DinB/YfiT-like putative metalloenzymes"/>
    <property type="match status" value="1"/>
</dbReference>
<feature type="domain" description="DinB-like" evidence="1">
    <location>
        <begin position="21"/>
        <end position="142"/>
    </location>
</feature>
<dbReference type="InterPro" id="IPR024775">
    <property type="entry name" value="DinB-like"/>
</dbReference>
<organism evidence="2">
    <name type="scientific">freshwater metagenome</name>
    <dbReference type="NCBI Taxonomy" id="449393"/>
    <lineage>
        <taxon>unclassified sequences</taxon>
        <taxon>metagenomes</taxon>
        <taxon>ecological metagenomes</taxon>
    </lineage>
</organism>
<sequence>MSNTILDSYAAGIAQVADLLTYTPADLAKKPADGGWSAAQVLGHLADAEISIALRIRMMFTTDDYQFLSWDEDLFANLNPNRNSIASVGVVTALRRANLDLIAGLAEADLNRTGFRQDGSAITVIDYLDRMNNHTSDHLAQALKALAG</sequence>